<dbReference type="PROSITE" id="PS51257">
    <property type="entry name" value="PROKAR_LIPOPROTEIN"/>
    <property type="match status" value="1"/>
</dbReference>
<keyword evidence="1" id="KW-0812">Transmembrane</keyword>
<dbReference type="Proteomes" id="UP000886860">
    <property type="component" value="Unassembled WGS sequence"/>
</dbReference>
<reference evidence="2" key="1">
    <citation type="submission" date="2020-10" db="EMBL/GenBank/DDBJ databases">
        <authorList>
            <person name="Gilroy R."/>
        </authorList>
    </citation>
    <scope>NUCLEOTIDE SEQUENCE</scope>
    <source>
        <strain evidence="2">CHK123-3438</strain>
    </source>
</reference>
<evidence type="ECO:0000313" key="2">
    <source>
        <dbReference type="EMBL" id="HIT43157.1"/>
    </source>
</evidence>
<dbReference type="EMBL" id="DVKS01000230">
    <property type="protein sequence ID" value="HIT43157.1"/>
    <property type="molecule type" value="Genomic_DNA"/>
</dbReference>
<accession>A0A9D1GL57</accession>
<comment type="caution">
    <text evidence="2">The sequence shown here is derived from an EMBL/GenBank/DDBJ whole genome shotgun (WGS) entry which is preliminary data.</text>
</comment>
<evidence type="ECO:0000313" key="3">
    <source>
        <dbReference type="Proteomes" id="UP000886860"/>
    </source>
</evidence>
<organism evidence="2 3">
    <name type="scientific">Candidatus Caccovicinus merdipullorum</name>
    <dbReference type="NCBI Taxonomy" id="2840724"/>
    <lineage>
        <taxon>Bacteria</taxon>
        <taxon>Bacillati</taxon>
        <taxon>Bacillota</taxon>
        <taxon>Clostridia</taxon>
        <taxon>Eubacteriales</taxon>
        <taxon>Candidatus Caccovicinus</taxon>
    </lineage>
</organism>
<gene>
    <name evidence="2" type="ORF">IAB60_13860</name>
</gene>
<name>A0A9D1GL57_9FIRM</name>
<sequence>MKRVYGLMLFSFSCGMVAILFIPVTLTTLIFIIACLIVGYNLLCC</sequence>
<keyword evidence="1" id="KW-1133">Transmembrane helix</keyword>
<feature type="transmembrane region" description="Helical" evidence="1">
    <location>
        <begin position="7"/>
        <end position="40"/>
    </location>
</feature>
<proteinExistence type="predicted"/>
<protein>
    <submittedName>
        <fullName evidence="2">Uncharacterized protein</fullName>
    </submittedName>
</protein>
<reference evidence="2" key="2">
    <citation type="journal article" date="2021" name="PeerJ">
        <title>Extensive microbial diversity within the chicken gut microbiome revealed by metagenomics and culture.</title>
        <authorList>
            <person name="Gilroy R."/>
            <person name="Ravi A."/>
            <person name="Getino M."/>
            <person name="Pursley I."/>
            <person name="Horton D.L."/>
            <person name="Alikhan N.F."/>
            <person name="Baker D."/>
            <person name="Gharbi K."/>
            <person name="Hall N."/>
            <person name="Watson M."/>
            <person name="Adriaenssens E.M."/>
            <person name="Foster-Nyarko E."/>
            <person name="Jarju S."/>
            <person name="Secka A."/>
            <person name="Antonio M."/>
            <person name="Oren A."/>
            <person name="Chaudhuri R.R."/>
            <person name="La Ragione R."/>
            <person name="Hildebrand F."/>
            <person name="Pallen M.J."/>
        </authorList>
    </citation>
    <scope>NUCLEOTIDE SEQUENCE</scope>
    <source>
        <strain evidence="2">CHK123-3438</strain>
    </source>
</reference>
<keyword evidence="1" id="KW-0472">Membrane</keyword>
<evidence type="ECO:0000256" key="1">
    <source>
        <dbReference type="SAM" id="Phobius"/>
    </source>
</evidence>
<dbReference type="AlphaFoldDB" id="A0A9D1GL57"/>